<dbReference type="AlphaFoldDB" id="A0A673C0Y8"/>
<accession>A0A673C0Y8</accession>
<dbReference type="Proteomes" id="UP000472271">
    <property type="component" value="Chromosome 22"/>
</dbReference>
<comment type="similarity">
    <text evidence="1">Belongs to the TRAFAC class TrmE-Era-EngA-EngB-Septin-like GTPase superfamily. AIG1/Toc34/Toc159-like paraseptin GTPase family. IAN subfamily.</text>
</comment>
<gene>
    <name evidence="6" type="primary">LOC115413272</name>
</gene>
<reference evidence="6" key="1">
    <citation type="submission" date="2019-06" db="EMBL/GenBank/DDBJ databases">
        <authorList>
            <consortium name="Wellcome Sanger Institute Data Sharing"/>
        </authorList>
    </citation>
    <scope>NUCLEOTIDE SEQUENCE [LARGE SCALE GENOMIC DNA]</scope>
</reference>
<evidence type="ECO:0000313" key="6">
    <source>
        <dbReference type="Ensembl" id="ENSSORP00005047680.1"/>
    </source>
</evidence>
<keyword evidence="3" id="KW-0342">GTP-binding</keyword>
<dbReference type="Gene3D" id="3.40.50.300">
    <property type="entry name" value="P-loop containing nucleotide triphosphate hydrolases"/>
    <property type="match status" value="2"/>
</dbReference>
<dbReference type="SUPFAM" id="SSF52540">
    <property type="entry name" value="P-loop containing nucleoside triphosphate hydrolases"/>
    <property type="match status" value="1"/>
</dbReference>
<evidence type="ECO:0000256" key="3">
    <source>
        <dbReference type="ARBA" id="ARBA00023134"/>
    </source>
</evidence>
<reference evidence="6" key="3">
    <citation type="submission" date="2025-09" db="UniProtKB">
        <authorList>
            <consortium name="Ensembl"/>
        </authorList>
    </citation>
    <scope>IDENTIFICATION</scope>
</reference>
<sequence>MSNNGITNMRQMMVVISTVEEWSCLKSLLEESTGDKQDRISFSSEGANQICDIAVEARSISFHYADLKQDMTEEDICKASEACFRSCPEGISTFLLLIQGGNYTKWHKRLIEILKSHFGAEALEYLVVLSLDDGKLVDTLDDALLELINICNGRYCRLRSSAAGDTLLALFEMVDFMLAGNVSATGYTENMLDEAKKTSTEDSAMKMLKEKVREAEEKERMFKQLVLEHEERRAKEMEALRTKHNEERRKEAAEKNKYEAKRESLEEAVMSHRALVQVQMTAADDDDSQRMSVVLLGLSGSGKSSALNLILNRAASRYSADDTGHQAPRPTLACQKKEVFASGKRLTLVDTPELWDEDGVENLDLVKDCLALSLPGPHVFLVVLQVGRFTQGESEMLGQLQKVFGREFTEHAVVLFVRFDCHGFKPQSINDYVSGAHSTLQDLVQKCGSRYYDLNVTKSYNALSFPQVKELLSGINKLTAAHGGRSYSVKRFSTQELQDRRKEIEEGKEGGLEENYLLRDA</sequence>
<evidence type="ECO:0000259" key="5">
    <source>
        <dbReference type="PROSITE" id="PS51720"/>
    </source>
</evidence>
<organism evidence="6 7">
    <name type="scientific">Sphaeramia orbicularis</name>
    <name type="common">orbiculate cardinalfish</name>
    <dbReference type="NCBI Taxonomy" id="375764"/>
    <lineage>
        <taxon>Eukaryota</taxon>
        <taxon>Metazoa</taxon>
        <taxon>Chordata</taxon>
        <taxon>Craniata</taxon>
        <taxon>Vertebrata</taxon>
        <taxon>Euteleostomi</taxon>
        <taxon>Actinopterygii</taxon>
        <taxon>Neopterygii</taxon>
        <taxon>Teleostei</taxon>
        <taxon>Neoteleostei</taxon>
        <taxon>Acanthomorphata</taxon>
        <taxon>Gobiaria</taxon>
        <taxon>Kurtiformes</taxon>
        <taxon>Apogonoidei</taxon>
        <taxon>Apogonidae</taxon>
        <taxon>Apogoninae</taxon>
        <taxon>Sphaeramia</taxon>
    </lineage>
</organism>
<evidence type="ECO:0000256" key="1">
    <source>
        <dbReference type="ARBA" id="ARBA00008535"/>
    </source>
</evidence>
<evidence type="ECO:0000256" key="4">
    <source>
        <dbReference type="SAM" id="MobiDB-lite"/>
    </source>
</evidence>
<dbReference type="InterPro" id="IPR006703">
    <property type="entry name" value="G_AIG1"/>
</dbReference>
<dbReference type="PANTHER" id="PTHR10903:SF112">
    <property type="entry name" value="SI:CH211-113E8.5"/>
    <property type="match status" value="1"/>
</dbReference>
<proteinExistence type="inferred from homology"/>
<dbReference type="InParanoid" id="A0A673C0Y8"/>
<feature type="region of interest" description="Disordered" evidence="4">
    <location>
        <begin position="240"/>
        <end position="262"/>
    </location>
</feature>
<dbReference type="InterPro" id="IPR027417">
    <property type="entry name" value="P-loop_NTPase"/>
</dbReference>
<dbReference type="OrthoDB" id="8954335at2759"/>
<name>A0A673C0Y8_9TELE</name>
<dbReference type="GO" id="GO:0005525">
    <property type="term" value="F:GTP binding"/>
    <property type="evidence" value="ECO:0007669"/>
    <property type="project" value="UniProtKB-KW"/>
</dbReference>
<feature type="domain" description="AIG1-type G" evidence="5">
    <location>
        <begin position="288"/>
        <end position="496"/>
    </location>
</feature>
<dbReference type="Ensembl" id="ENSSORT00005048860.1">
    <property type="protein sequence ID" value="ENSSORP00005047680.1"/>
    <property type="gene ID" value="ENSSORG00005021783.1"/>
</dbReference>
<protein>
    <submittedName>
        <fullName evidence="6">Uncharacterized LOC115413272</fullName>
    </submittedName>
</protein>
<reference evidence="6" key="2">
    <citation type="submission" date="2025-08" db="UniProtKB">
        <authorList>
            <consortium name="Ensembl"/>
        </authorList>
    </citation>
    <scope>IDENTIFICATION</scope>
</reference>
<keyword evidence="7" id="KW-1185">Reference proteome</keyword>
<dbReference type="GeneID" id="115413272"/>
<dbReference type="PANTHER" id="PTHR10903">
    <property type="entry name" value="GTPASE, IMAP FAMILY MEMBER-RELATED"/>
    <property type="match status" value="1"/>
</dbReference>
<evidence type="ECO:0000256" key="2">
    <source>
        <dbReference type="ARBA" id="ARBA00022741"/>
    </source>
</evidence>
<dbReference type="PROSITE" id="PS51720">
    <property type="entry name" value="G_AIG1"/>
    <property type="match status" value="1"/>
</dbReference>
<dbReference type="RefSeq" id="XP_029981874.1">
    <property type="nucleotide sequence ID" value="XM_030126014.1"/>
</dbReference>
<evidence type="ECO:0000313" key="7">
    <source>
        <dbReference type="Proteomes" id="UP000472271"/>
    </source>
</evidence>
<keyword evidence="2" id="KW-0547">Nucleotide-binding</keyword>
<dbReference type="InterPro" id="IPR045058">
    <property type="entry name" value="GIMA/IAN/Toc"/>
</dbReference>
<dbReference type="Pfam" id="PF04548">
    <property type="entry name" value="AIG1"/>
    <property type="match status" value="2"/>
</dbReference>